<proteinExistence type="predicted"/>
<keyword evidence="2" id="KW-1185">Reference proteome</keyword>
<comment type="caution">
    <text evidence="1">The sequence shown here is derived from an EMBL/GenBank/DDBJ whole genome shotgun (WGS) entry which is preliminary data.</text>
</comment>
<dbReference type="Proteomes" id="UP001186974">
    <property type="component" value="Unassembled WGS sequence"/>
</dbReference>
<accession>A0ACC3DV04</accession>
<dbReference type="EMBL" id="JAWDJW010000526">
    <property type="protein sequence ID" value="KAK3080518.1"/>
    <property type="molecule type" value="Genomic_DNA"/>
</dbReference>
<gene>
    <name evidence="1" type="ORF">LTS18_000594</name>
</gene>
<reference evidence="1" key="1">
    <citation type="submission" date="2024-09" db="EMBL/GenBank/DDBJ databases">
        <title>Black Yeasts Isolated from many extreme environments.</title>
        <authorList>
            <person name="Coleine C."/>
            <person name="Stajich J.E."/>
            <person name="Selbmann L."/>
        </authorList>
    </citation>
    <scope>NUCLEOTIDE SEQUENCE</scope>
    <source>
        <strain evidence="1">CCFEE 5737</strain>
    </source>
</reference>
<sequence length="336" mass="37663">MTTVQAQTNGVHAVSGTKDSAEKLISELPATNTLPLWAQMAKLNPPLPNPTCIPYKWEYEHIKPYLLRAGNLISEKQAERRVLMLINPARDAPYTTDTVYAGLQLVMPGETAPAHRHVAFAMRFIIEGQGGFTAVHGKRIKMQRGDVILTPTWNWHDHGKDQSGPMIWLDGLDLPLFRHFPVHFVEHFKDPRYPAEDIDTSQSPIVFPWTRMKADLDGAEGDWASRPYLKANGQDVSKTLGGSAERLDAGTSSPATRETASSVYHVIEGSGSTDIDGQKITWTRGDTFCIPSWMKYQHRANGDETVYLYRFDDKPMLKSLGFYRTEGMDTESLVSQ</sequence>
<evidence type="ECO:0000313" key="2">
    <source>
        <dbReference type="Proteomes" id="UP001186974"/>
    </source>
</evidence>
<evidence type="ECO:0000313" key="1">
    <source>
        <dbReference type="EMBL" id="KAK3080518.1"/>
    </source>
</evidence>
<protein>
    <submittedName>
        <fullName evidence="1">Uncharacterized protein</fullName>
    </submittedName>
</protein>
<organism evidence="1 2">
    <name type="scientific">Coniosporium uncinatum</name>
    <dbReference type="NCBI Taxonomy" id="93489"/>
    <lineage>
        <taxon>Eukaryota</taxon>
        <taxon>Fungi</taxon>
        <taxon>Dikarya</taxon>
        <taxon>Ascomycota</taxon>
        <taxon>Pezizomycotina</taxon>
        <taxon>Dothideomycetes</taxon>
        <taxon>Dothideomycetes incertae sedis</taxon>
        <taxon>Coniosporium</taxon>
    </lineage>
</organism>
<name>A0ACC3DV04_9PEZI</name>